<dbReference type="CDD" id="cd01948">
    <property type="entry name" value="EAL"/>
    <property type="match status" value="1"/>
</dbReference>
<feature type="domain" description="EAL" evidence="1">
    <location>
        <begin position="1"/>
        <end position="242"/>
    </location>
</feature>
<organism evidence="2 3">
    <name type="scientific">Sulfurimonas sediminis</name>
    <dbReference type="NCBI Taxonomy" id="2590020"/>
    <lineage>
        <taxon>Bacteria</taxon>
        <taxon>Pseudomonadati</taxon>
        <taxon>Campylobacterota</taxon>
        <taxon>Epsilonproteobacteria</taxon>
        <taxon>Campylobacterales</taxon>
        <taxon>Sulfurimonadaceae</taxon>
        <taxon>Sulfurimonas</taxon>
    </lineage>
</organism>
<dbReference type="InterPro" id="IPR001633">
    <property type="entry name" value="EAL_dom"/>
</dbReference>
<reference evidence="2 3" key="1">
    <citation type="submission" date="2019-06" db="EMBL/GenBank/DDBJ databases">
        <title>Sulfurimonas gotlandica sp. nov., a chemoautotrophic and psychrotolerant epsilonproteobacterium isolated from a pelagic redoxcline, and an emended description of the genus Sulfurimonas.</title>
        <authorList>
            <person name="Wang S."/>
            <person name="Jiang L."/>
            <person name="Shao Z."/>
        </authorList>
    </citation>
    <scope>NUCLEOTIDE SEQUENCE [LARGE SCALE GENOMIC DNA]</scope>
    <source>
        <strain evidence="2 3">S2-6</strain>
    </source>
</reference>
<evidence type="ECO:0000313" key="3">
    <source>
        <dbReference type="Proteomes" id="UP000593719"/>
    </source>
</evidence>
<keyword evidence="3" id="KW-1185">Reference proteome</keyword>
<dbReference type="KEGG" id="ssei:FJR45_09455"/>
<dbReference type="RefSeq" id="WP_193150320.1">
    <property type="nucleotide sequence ID" value="NZ_CP041235.1"/>
</dbReference>
<dbReference type="PANTHER" id="PTHR33121:SF76">
    <property type="entry name" value="SIGNALING PROTEIN"/>
    <property type="match status" value="1"/>
</dbReference>
<evidence type="ECO:0000313" key="2">
    <source>
        <dbReference type="EMBL" id="QOP44156.1"/>
    </source>
</evidence>
<dbReference type="InterPro" id="IPR035919">
    <property type="entry name" value="EAL_sf"/>
</dbReference>
<protein>
    <submittedName>
        <fullName evidence="2">EAL domain-containing protein</fullName>
    </submittedName>
</protein>
<evidence type="ECO:0000259" key="1">
    <source>
        <dbReference type="PROSITE" id="PS50883"/>
    </source>
</evidence>
<name>A0A7M1B3R6_9BACT</name>
<dbReference type="SUPFAM" id="SSF141868">
    <property type="entry name" value="EAL domain-like"/>
    <property type="match status" value="1"/>
</dbReference>
<gene>
    <name evidence="2" type="ORF">FJR45_09455</name>
</gene>
<dbReference type="Pfam" id="PF00563">
    <property type="entry name" value="EAL"/>
    <property type="match status" value="1"/>
</dbReference>
<dbReference type="PANTHER" id="PTHR33121">
    <property type="entry name" value="CYCLIC DI-GMP PHOSPHODIESTERASE PDEF"/>
    <property type="match status" value="1"/>
</dbReference>
<dbReference type="SMART" id="SM00052">
    <property type="entry name" value="EAL"/>
    <property type="match status" value="1"/>
</dbReference>
<dbReference type="EMBL" id="CP041235">
    <property type="protein sequence ID" value="QOP44156.1"/>
    <property type="molecule type" value="Genomic_DNA"/>
</dbReference>
<dbReference type="Gene3D" id="3.20.20.450">
    <property type="entry name" value="EAL domain"/>
    <property type="match status" value="1"/>
</dbReference>
<dbReference type="GO" id="GO:0071111">
    <property type="term" value="F:cyclic-guanylate-specific phosphodiesterase activity"/>
    <property type="evidence" value="ECO:0007669"/>
    <property type="project" value="InterPro"/>
</dbReference>
<accession>A0A7M1B3R6</accession>
<sequence length="242" mass="28480">MKIKEYIGSIIANERYGVCYEPIIELKNMEIFAYEALSRFKYGNTIISPCEFFKSIHQNIELFFYVETVLKKFQLHHQPLGKKLFLNLDPDVAISDHHVAFWIDFFQNTNNIVVEIIENSDEENAQDVENFMDWMNEYEISYAYDDFAKPNSIYFTSLLCRADVIKLDIDVLKRIKQHPAYIEVMKGVVNYAKISSKKTILEGIENNNDLKIAQEMGVDYIQGYLFKEKFINIWKNDENSCK</sequence>
<dbReference type="InterPro" id="IPR050706">
    <property type="entry name" value="Cyclic-di-GMP_PDE-like"/>
</dbReference>
<dbReference type="Proteomes" id="UP000593719">
    <property type="component" value="Chromosome"/>
</dbReference>
<proteinExistence type="predicted"/>
<dbReference type="AlphaFoldDB" id="A0A7M1B3R6"/>
<dbReference type="PROSITE" id="PS50883">
    <property type="entry name" value="EAL"/>
    <property type="match status" value="1"/>
</dbReference>